<dbReference type="EMBL" id="GGEC01088262">
    <property type="protein sequence ID" value="MBX68746.1"/>
    <property type="molecule type" value="Transcribed_RNA"/>
</dbReference>
<accession>A0A2P2QP01</accession>
<dbReference type="AlphaFoldDB" id="A0A2P2QP01"/>
<proteinExistence type="predicted"/>
<sequence>MIASVIHLFIHLAPHTTKCNCHTCINIRESSNTQCRSLKFHSFHESLKNSFMQIGNNLRCA</sequence>
<organism evidence="1">
    <name type="scientific">Rhizophora mucronata</name>
    <name type="common">Asiatic mangrove</name>
    <dbReference type="NCBI Taxonomy" id="61149"/>
    <lineage>
        <taxon>Eukaryota</taxon>
        <taxon>Viridiplantae</taxon>
        <taxon>Streptophyta</taxon>
        <taxon>Embryophyta</taxon>
        <taxon>Tracheophyta</taxon>
        <taxon>Spermatophyta</taxon>
        <taxon>Magnoliopsida</taxon>
        <taxon>eudicotyledons</taxon>
        <taxon>Gunneridae</taxon>
        <taxon>Pentapetalae</taxon>
        <taxon>rosids</taxon>
        <taxon>fabids</taxon>
        <taxon>Malpighiales</taxon>
        <taxon>Rhizophoraceae</taxon>
        <taxon>Rhizophora</taxon>
    </lineage>
</organism>
<evidence type="ECO:0000313" key="1">
    <source>
        <dbReference type="EMBL" id="MBX68746.1"/>
    </source>
</evidence>
<reference evidence="1" key="1">
    <citation type="submission" date="2018-02" db="EMBL/GenBank/DDBJ databases">
        <title>Rhizophora mucronata_Transcriptome.</title>
        <authorList>
            <person name="Meera S.P."/>
            <person name="Sreeshan A."/>
            <person name="Augustine A."/>
        </authorList>
    </citation>
    <scope>NUCLEOTIDE SEQUENCE</scope>
    <source>
        <tissue evidence="1">Leaf</tissue>
    </source>
</reference>
<protein>
    <submittedName>
        <fullName evidence="1">Uncharacterized protein</fullName>
    </submittedName>
</protein>
<name>A0A2P2QP01_RHIMU</name>